<feature type="domain" description="FAD/NAD(P)-binding" evidence="5">
    <location>
        <begin position="5"/>
        <end position="40"/>
    </location>
</feature>
<dbReference type="OrthoDB" id="2015447at2759"/>
<dbReference type="InterPro" id="IPR023753">
    <property type="entry name" value="FAD/NAD-binding_dom"/>
</dbReference>
<evidence type="ECO:0000256" key="1">
    <source>
        <dbReference type="ARBA" id="ARBA00001974"/>
    </source>
</evidence>
<gene>
    <name evidence="6" type="ORF">PCON_04705</name>
</gene>
<evidence type="ECO:0000256" key="2">
    <source>
        <dbReference type="ARBA" id="ARBA00022630"/>
    </source>
</evidence>
<dbReference type="GO" id="GO:0003884">
    <property type="term" value="F:D-amino-acid oxidase activity"/>
    <property type="evidence" value="ECO:0007669"/>
    <property type="project" value="InterPro"/>
</dbReference>
<dbReference type="Gene3D" id="3.40.50.720">
    <property type="entry name" value="NAD(P)-binding Rossmann-like Domain"/>
    <property type="match status" value="1"/>
</dbReference>
<organism evidence="6 7">
    <name type="scientific">Pyronema omphalodes (strain CBS 100304)</name>
    <name type="common">Pyronema confluens</name>
    <dbReference type="NCBI Taxonomy" id="1076935"/>
    <lineage>
        <taxon>Eukaryota</taxon>
        <taxon>Fungi</taxon>
        <taxon>Dikarya</taxon>
        <taxon>Ascomycota</taxon>
        <taxon>Pezizomycotina</taxon>
        <taxon>Pezizomycetes</taxon>
        <taxon>Pezizales</taxon>
        <taxon>Pyronemataceae</taxon>
        <taxon>Pyronema</taxon>
    </lineage>
</organism>
<comment type="cofactor">
    <cofactor evidence="1">
        <name>FAD</name>
        <dbReference type="ChEBI" id="CHEBI:57692"/>
    </cofactor>
</comment>
<keyword evidence="2" id="KW-0285">Flavoprotein</keyword>
<accession>U4KUR1</accession>
<sequence>MGAEKKNTKPHIAVVGAGVIGLETSLQLLTLGHPVTIVAAHFPGSTSIDYASPSAGAHWRTQSDDLFIRHCDAITYLSWLSLFSPSPSSTHAEITAALSTPAALAVTAETGIFVTYSLNVNRSALQSSAGRSAPWVKFTPSQASRE</sequence>
<dbReference type="GO" id="GO:0019478">
    <property type="term" value="P:D-amino acid catabolic process"/>
    <property type="evidence" value="ECO:0007669"/>
    <property type="project" value="TreeGrafter"/>
</dbReference>
<keyword evidence="7" id="KW-1185">Reference proteome</keyword>
<protein>
    <submittedName>
        <fullName evidence="6">Similar to D-amino-acid oxidase acc. no. Q99042</fullName>
    </submittedName>
</protein>
<dbReference type="InterPro" id="IPR023209">
    <property type="entry name" value="DAO"/>
</dbReference>
<dbReference type="Proteomes" id="UP000018144">
    <property type="component" value="Unassembled WGS sequence"/>
</dbReference>
<evidence type="ECO:0000259" key="5">
    <source>
        <dbReference type="Pfam" id="PF07992"/>
    </source>
</evidence>
<evidence type="ECO:0000256" key="3">
    <source>
        <dbReference type="ARBA" id="ARBA00022827"/>
    </source>
</evidence>
<dbReference type="GO" id="GO:0071949">
    <property type="term" value="F:FAD binding"/>
    <property type="evidence" value="ECO:0007669"/>
    <property type="project" value="InterPro"/>
</dbReference>
<keyword evidence="4" id="KW-0560">Oxidoreductase</keyword>
<dbReference type="EMBL" id="HF935234">
    <property type="protein sequence ID" value="CCX05118.1"/>
    <property type="molecule type" value="Genomic_DNA"/>
</dbReference>
<evidence type="ECO:0000256" key="4">
    <source>
        <dbReference type="ARBA" id="ARBA00023002"/>
    </source>
</evidence>
<dbReference type="PANTHER" id="PTHR11530">
    <property type="entry name" value="D-AMINO ACID OXIDASE"/>
    <property type="match status" value="1"/>
</dbReference>
<reference evidence="6 7" key="1">
    <citation type="journal article" date="2013" name="PLoS Genet.">
        <title>The genome and development-dependent transcriptomes of Pyronema confluens: a window into fungal evolution.</title>
        <authorList>
            <person name="Traeger S."/>
            <person name="Altegoer F."/>
            <person name="Freitag M."/>
            <person name="Gabaldon T."/>
            <person name="Kempken F."/>
            <person name="Kumar A."/>
            <person name="Marcet-Houben M."/>
            <person name="Poggeler S."/>
            <person name="Stajich J.E."/>
            <person name="Nowrousian M."/>
        </authorList>
    </citation>
    <scope>NUCLEOTIDE SEQUENCE [LARGE SCALE GENOMIC DNA]</scope>
    <source>
        <strain evidence="7">CBS 100304</strain>
        <tissue evidence="6">Vegetative mycelium</tissue>
    </source>
</reference>
<dbReference type="eggNOG" id="ENOG502T2FY">
    <property type="taxonomic scope" value="Eukaryota"/>
</dbReference>
<dbReference type="Pfam" id="PF07992">
    <property type="entry name" value="Pyr_redox_2"/>
    <property type="match status" value="1"/>
</dbReference>
<evidence type="ECO:0000313" key="6">
    <source>
        <dbReference type="EMBL" id="CCX05118.1"/>
    </source>
</evidence>
<dbReference type="GO" id="GO:0005737">
    <property type="term" value="C:cytoplasm"/>
    <property type="evidence" value="ECO:0007669"/>
    <property type="project" value="TreeGrafter"/>
</dbReference>
<keyword evidence="3" id="KW-0274">FAD</keyword>
<dbReference type="STRING" id="1076935.U4KUR1"/>
<name>U4KUR1_PYROM</name>
<dbReference type="SUPFAM" id="SSF51971">
    <property type="entry name" value="Nucleotide-binding domain"/>
    <property type="match status" value="1"/>
</dbReference>
<dbReference type="AlphaFoldDB" id="U4KUR1"/>
<proteinExistence type="predicted"/>
<dbReference type="PANTHER" id="PTHR11530:SF11">
    <property type="entry name" value="D-ASPARTATE OXIDASE"/>
    <property type="match status" value="1"/>
</dbReference>
<evidence type="ECO:0000313" key="7">
    <source>
        <dbReference type="Proteomes" id="UP000018144"/>
    </source>
</evidence>